<keyword evidence="2" id="KW-1185">Reference proteome</keyword>
<comment type="caution">
    <text evidence="1">The sequence shown here is derived from an EMBL/GenBank/DDBJ whole genome shotgun (WGS) entry which is preliminary data.</text>
</comment>
<protein>
    <submittedName>
        <fullName evidence="1">Uncharacterized protein</fullName>
    </submittedName>
</protein>
<gene>
    <name evidence="1" type="ORF">N8T08_004888</name>
</gene>
<name>A0ACC3B3W1_9EURO</name>
<proteinExistence type="predicted"/>
<evidence type="ECO:0000313" key="1">
    <source>
        <dbReference type="EMBL" id="KAK1144875.1"/>
    </source>
</evidence>
<dbReference type="EMBL" id="JAOPJF010000028">
    <property type="protein sequence ID" value="KAK1144875.1"/>
    <property type="molecule type" value="Genomic_DNA"/>
</dbReference>
<dbReference type="Proteomes" id="UP001177260">
    <property type="component" value="Unassembled WGS sequence"/>
</dbReference>
<organism evidence="1 2">
    <name type="scientific">Aspergillus melleus</name>
    <dbReference type="NCBI Taxonomy" id="138277"/>
    <lineage>
        <taxon>Eukaryota</taxon>
        <taxon>Fungi</taxon>
        <taxon>Dikarya</taxon>
        <taxon>Ascomycota</taxon>
        <taxon>Pezizomycotina</taxon>
        <taxon>Eurotiomycetes</taxon>
        <taxon>Eurotiomycetidae</taxon>
        <taxon>Eurotiales</taxon>
        <taxon>Aspergillaceae</taxon>
        <taxon>Aspergillus</taxon>
        <taxon>Aspergillus subgen. Circumdati</taxon>
    </lineage>
</organism>
<accession>A0ACC3B3W1</accession>
<reference evidence="1 2" key="1">
    <citation type="journal article" date="2023" name="ACS Omega">
        <title>Identification of the Neoaspergillic Acid Biosynthesis Gene Cluster by Establishing an In Vitro CRISPR-Ribonucleoprotein Genetic System in Aspergillus melleus.</title>
        <authorList>
            <person name="Yuan B."/>
            <person name="Grau M.F."/>
            <person name="Murata R.M."/>
            <person name="Torok T."/>
            <person name="Venkateswaran K."/>
            <person name="Stajich J.E."/>
            <person name="Wang C.C.C."/>
        </authorList>
    </citation>
    <scope>NUCLEOTIDE SEQUENCE [LARGE SCALE GENOMIC DNA]</scope>
    <source>
        <strain evidence="1 2">IMV 1140</strain>
    </source>
</reference>
<evidence type="ECO:0000313" key="2">
    <source>
        <dbReference type="Proteomes" id="UP001177260"/>
    </source>
</evidence>
<sequence>MSDWNDATFETTAQQLDADASQHEPSSSVLTDSSTNLDFNEVEDVSARDMFMLQLAPFTEEYEPDDTDFSHFVYARSFKLIAVKAKDSEEAEEFNGTQWKNSHFLADVSMKRVVFRLNARYIEYEMKIARNKGKCEDQERFHRQFETFMEVTRAILAPYRDIRENPVCRWAQFVKRQINADEANGLVPIPAPISFATLTEMQITFTYGVFLEWKRKAQIARNVSSSILISLGMHVVFTAPSHHAADAICNQMNKWAERTGVNLNPVRVYRPVTEARAFRVVHGIPAAHAGDEIIMEIDSKELTVAEATPGIAKDDFTPTCVPLENKIHMPEILSEIKNENGDLVPKGEEADMLQFLRYYAGLIEKQNFCQLDEVTRRKAILAFKKTCKQVIREASVIVSTNNNMEDPMIASNLGTW</sequence>